<evidence type="ECO:0008006" key="3">
    <source>
        <dbReference type="Google" id="ProtNLM"/>
    </source>
</evidence>
<dbReference type="AlphaFoldDB" id="A0A2Z6QDX2"/>
<accession>A0A2Z6QDX2</accession>
<dbReference type="InterPro" id="IPR032675">
    <property type="entry name" value="LRR_dom_sf"/>
</dbReference>
<name>A0A2Z6QDX2_9GLOM</name>
<gene>
    <name evidence="1" type="ORF">RclHR1_14950003</name>
</gene>
<dbReference type="Proteomes" id="UP000247702">
    <property type="component" value="Unassembled WGS sequence"/>
</dbReference>
<sequence length="480" mass="57207">MMLEVNEDILYLIFEELKDDGNTLFSCLLVNKNWFYIIIPILWKNPWKYLKKNLVLLKVIISHLSEESRNNIEKQNILVLTTSYQKPLFKYLSFCKHLSFETIFNMMNSTFAYGTRHIIVNEIINFFINENMKFTHLSIPELLCYKIHFTPEFKNCFSELEFLQCDLDTSNQNILEGLANICKSIKNLKFKSFDSDVEINRMVKLIESQKELNNICYSIHRGHNESFYKSLEESLIKHMNTIQYLKIDKESSAKLLLHFVNLISLEILASSYTAYWKQLEDVYLPHLKFLKVKKILSKCLAKLIENTKGNLIEISIYKLSFDDLDQQELIQVIAQNCPNLKYLTLMFRNNDINIDKLEELLINCQYLSGLNIVIHKNESGFNWNKLFKILTKSSPIGLFKFKFYFDYNDTFFQLESLGLFFDEWKGRHPMLLQTDYIYNMYLKQYVDLIEIYKAKGIVKKYENIDRDAYEEFEWIEKKFD</sequence>
<organism evidence="1 2">
    <name type="scientific">Rhizophagus clarus</name>
    <dbReference type="NCBI Taxonomy" id="94130"/>
    <lineage>
        <taxon>Eukaryota</taxon>
        <taxon>Fungi</taxon>
        <taxon>Fungi incertae sedis</taxon>
        <taxon>Mucoromycota</taxon>
        <taxon>Glomeromycotina</taxon>
        <taxon>Glomeromycetes</taxon>
        <taxon>Glomerales</taxon>
        <taxon>Glomeraceae</taxon>
        <taxon>Rhizophagus</taxon>
    </lineage>
</organism>
<evidence type="ECO:0000313" key="1">
    <source>
        <dbReference type="EMBL" id="GBB88383.1"/>
    </source>
</evidence>
<evidence type="ECO:0000313" key="2">
    <source>
        <dbReference type="Proteomes" id="UP000247702"/>
    </source>
</evidence>
<keyword evidence="2" id="KW-1185">Reference proteome</keyword>
<reference evidence="1 2" key="1">
    <citation type="submission" date="2017-11" db="EMBL/GenBank/DDBJ databases">
        <title>The genome of Rhizophagus clarus HR1 reveals common genetic basis of auxotrophy among arbuscular mycorrhizal fungi.</title>
        <authorList>
            <person name="Kobayashi Y."/>
        </authorList>
    </citation>
    <scope>NUCLEOTIDE SEQUENCE [LARGE SCALE GENOMIC DNA]</scope>
    <source>
        <strain evidence="1 2">HR1</strain>
    </source>
</reference>
<dbReference type="EMBL" id="BEXD01000552">
    <property type="protein sequence ID" value="GBB88383.1"/>
    <property type="molecule type" value="Genomic_DNA"/>
</dbReference>
<protein>
    <recommendedName>
        <fullName evidence="3">F-box domain-containing protein</fullName>
    </recommendedName>
</protein>
<proteinExistence type="predicted"/>
<dbReference type="Gene3D" id="3.80.10.10">
    <property type="entry name" value="Ribonuclease Inhibitor"/>
    <property type="match status" value="1"/>
</dbReference>
<comment type="caution">
    <text evidence="1">The sequence shown here is derived from an EMBL/GenBank/DDBJ whole genome shotgun (WGS) entry which is preliminary data.</text>
</comment>